<dbReference type="STRING" id="5539.A0A3E2HKG7"/>
<proteinExistence type="predicted"/>
<accession>A0A3E2HKG7</accession>
<dbReference type="InterPro" id="IPR015947">
    <property type="entry name" value="PUA-like_sf"/>
</dbReference>
<protein>
    <submittedName>
        <fullName evidence="2">Uncharacterized protein</fullName>
    </submittedName>
</protein>
<feature type="compositionally biased region" description="Low complexity" evidence="1">
    <location>
        <begin position="52"/>
        <end position="66"/>
    </location>
</feature>
<dbReference type="OMA" id="NEDIEMY"/>
<dbReference type="OrthoDB" id="3244603at2759"/>
<keyword evidence="3" id="KW-1185">Reference proteome</keyword>
<feature type="non-terminal residue" evidence="2">
    <location>
        <position position="505"/>
    </location>
</feature>
<dbReference type="EMBL" id="NCSJ02000028">
    <property type="protein sequence ID" value="RFU33886.1"/>
    <property type="molecule type" value="Genomic_DNA"/>
</dbReference>
<feature type="region of interest" description="Disordered" evidence="1">
    <location>
        <begin position="1"/>
        <end position="88"/>
    </location>
</feature>
<organism evidence="2 3">
    <name type="scientific">Scytalidium lignicola</name>
    <name type="common">Hyphomycete</name>
    <dbReference type="NCBI Taxonomy" id="5539"/>
    <lineage>
        <taxon>Eukaryota</taxon>
        <taxon>Fungi</taxon>
        <taxon>Dikarya</taxon>
        <taxon>Ascomycota</taxon>
        <taxon>Pezizomycotina</taxon>
        <taxon>Leotiomycetes</taxon>
        <taxon>Leotiomycetes incertae sedis</taxon>
        <taxon>Scytalidium</taxon>
    </lineage>
</organism>
<evidence type="ECO:0000256" key="1">
    <source>
        <dbReference type="SAM" id="MobiDB-lite"/>
    </source>
</evidence>
<dbReference type="Gene3D" id="2.30.280.10">
    <property type="entry name" value="SRA-YDG"/>
    <property type="match status" value="1"/>
</dbReference>
<dbReference type="AlphaFoldDB" id="A0A3E2HKG7"/>
<feature type="non-terminal residue" evidence="2">
    <location>
        <position position="1"/>
    </location>
</feature>
<dbReference type="SUPFAM" id="SSF88697">
    <property type="entry name" value="PUA domain-like"/>
    <property type="match status" value="1"/>
</dbReference>
<evidence type="ECO:0000313" key="2">
    <source>
        <dbReference type="EMBL" id="RFU33886.1"/>
    </source>
</evidence>
<sequence>MNDDLGPQRRQQLQDPKSPEITRFGSRHVSTDSQLTGASATTTVSGRHRQSTTDSSFSSNTENSSDIIIEEPEGEEKRHIPRKRRTRSCSGRTTKDFFLTGLAERPYIYENVLLSPDAIDEEWMPDLSRVSFSDDGSSLRRWSTDDDGWDGNALLEITNDARASLKKGTLSLKTTETLKNLLAAIIIEDSGSRAMDFDIILKSHFDKLLEDLINALRSRSGPTWDAFIKLVQEAETLQHKWLHRYRLQYTLIDDARMRLLQEEDGPLHDMALTCDRKKGGQQWLINKSCGCQNLDPEHNEENCYQPGLWWPNMACAQRDKIVSTSNETISKGQYDLIALPMLTGSEEEGNEPGTRRFLRTGSMGDMHIGLMQKVGHTIRVLRGHTLKSKFAPRVGIRYDGLYILKRYGQTRDEGTNTCHLDITFERVKDQTSMGELMRIPLPSQRDDWRQYKRMLGEDIRSREGEIAFNQWKIVQEAEKKETADWHKDSDFQDVVKDSAQEIICR</sequence>
<gene>
    <name evidence="2" type="ORF">B7463_g2427</name>
</gene>
<feature type="compositionally biased region" description="Polar residues" evidence="1">
    <location>
        <begin position="31"/>
        <end position="45"/>
    </location>
</feature>
<evidence type="ECO:0000313" key="3">
    <source>
        <dbReference type="Proteomes" id="UP000258309"/>
    </source>
</evidence>
<name>A0A3E2HKG7_SCYLI</name>
<dbReference type="Proteomes" id="UP000258309">
    <property type="component" value="Unassembled WGS sequence"/>
</dbReference>
<comment type="caution">
    <text evidence="2">The sequence shown here is derived from an EMBL/GenBank/DDBJ whole genome shotgun (WGS) entry which is preliminary data.</text>
</comment>
<dbReference type="InterPro" id="IPR036987">
    <property type="entry name" value="SRA-YDG_sf"/>
</dbReference>
<reference evidence="2 3" key="1">
    <citation type="submission" date="2018-05" db="EMBL/GenBank/DDBJ databases">
        <title>Draft genome sequence of Scytalidium lignicola DSM 105466, a ubiquitous saprotrophic fungus.</title>
        <authorList>
            <person name="Buettner E."/>
            <person name="Gebauer A.M."/>
            <person name="Hofrichter M."/>
            <person name="Liers C."/>
            <person name="Kellner H."/>
        </authorList>
    </citation>
    <scope>NUCLEOTIDE SEQUENCE [LARGE SCALE GENOMIC DNA]</scope>
    <source>
        <strain evidence="2 3">DSM 105466</strain>
    </source>
</reference>